<evidence type="ECO:0000256" key="1">
    <source>
        <dbReference type="SAM" id="MobiDB-lite"/>
    </source>
</evidence>
<name>A0A0K0DL91_ANGCA</name>
<dbReference type="Proteomes" id="UP000035642">
    <property type="component" value="Unassembled WGS sequence"/>
</dbReference>
<keyword evidence="2" id="KW-1185">Reference proteome</keyword>
<dbReference type="WBParaSite" id="ACAC_0001234301-mRNA-1">
    <property type="protein sequence ID" value="ACAC_0001234301-mRNA-1"/>
    <property type="gene ID" value="ACAC_0001234301"/>
</dbReference>
<evidence type="ECO:0000313" key="2">
    <source>
        <dbReference type="Proteomes" id="UP000035642"/>
    </source>
</evidence>
<proteinExistence type="predicted"/>
<accession>A0A0K0DL91</accession>
<reference evidence="3" key="2">
    <citation type="submission" date="2017-02" db="UniProtKB">
        <authorList>
            <consortium name="WormBaseParasite"/>
        </authorList>
    </citation>
    <scope>IDENTIFICATION</scope>
</reference>
<feature type="compositionally biased region" description="Basic residues" evidence="1">
    <location>
        <begin position="37"/>
        <end position="58"/>
    </location>
</feature>
<dbReference type="AlphaFoldDB" id="A0A0K0DL91"/>
<organism evidence="2 3">
    <name type="scientific">Angiostrongylus cantonensis</name>
    <name type="common">Rat lungworm</name>
    <dbReference type="NCBI Taxonomy" id="6313"/>
    <lineage>
        <taxon>Eukaryota</taxon>
        <taxon>Metazoa</taxon>
        <taxon>Ecdysozoa</taxon>
        <taxon>Nematoda</taxon>
        <taxon>Chromadorea</taxon>
        <taxon>Rhabditida</taxon>
        <taxon>Rhabditina</taxon>
        <taxon>Rhabditomorpha</taxon>
        <taxon>Strongyloidea</taxon>
        <taxon>Metastrongylidae</taxon>
        <taxon>Angiostrongylus</taxon>
    </lineage>
</organism>
<protein>
    <submittedName>
        <fullName evidence="3">Uncharacterized protein</fullName>
    </submittedName>
</protein>
<sequence>MSDERPLSGVRSGGRLDATDGDDGVELSRRVSTTGWPRRRQAAPAPRRFRPQRRRRRDRLSAAELTGSSARLLIMPISHEA</sequence>
<evidence type="ECO:0000313" key="3">
    <source>
        <dbReference type="WBParaSite" id="ACAC_0001234301-mRNA-1"/>
    </source>
</evidence>
<feature type="region of interest" description="Disordered" evidence="1">
    <location>
        <begin position="1"/>
        <end position="81"/>
    </location>
</feature>
<reference evidence="2" key="1">
    <citation type="submission" date="2012-09" db="EMBL/GenBank/DDBJ databases">
        <authorList>
            <person name="Martin A.A."/>
        </authorList>
    </citation>
    <scope>NUCLEOTIDE SEQUENCE</scope>
</reference>